<comment type="caution">
    <text evidence="1">The sequence shown here is derived from an EMBL/GenBank/DDBJ whole genome shotgun (WGS) entry which is preliminary data.</text>
</comment>
<dbReference type="Proteomes" id="UP000554235">
    <property type="component" value="Unassembled WGS sequence"/>
</dbReference>
<dbReference type="EMBL" id="JAADYS010000072">
    <property type="protein sequence ID" value="KAF4472447.1"/>
    <property type="molecule type" value="Genomic_DNA"/>
</dbReference>
<dbReference type="AlphaFoldDB" id="A0A8H4LN43"/>
<dbReference type="OrthoDB" id="5076294at2759"/>
<accession>A0A8H4LN43</accession>
<sequence length="243" mass="26661">MASPVPVPKKDISAEYSVIDRILTLRAKGELPSFISTPSFHREVFAGGLRFSLIAFRTGFGKPKQVPFDVDFKLPILLPMDHFNSKSVTVDTSLGTFDIPIKYDWPGPGPVIPTEETNDATPATTGGHPKEGSIFRDVLPPINLALLADTELPITAIIPKTTGDAKSYVNISFNEEYLRLVTSSVDDGSIRYVLKWAKLPTGQGENPQFVDVTTSIWNGEVGPIAKTSHILQPYIIHFVVLEK</sequence>
<evidence type="ECO:0000313" key="2">
    <source>
        <dbReference type="Proteomes" id="UP000554235"/>
    </source>
</evidence>
<evidence type="ECO:0000313" key="1">
    <source>
        <dbReference type="EMBL" id="KAF4472447.1"/>
    </source>
</evidence>
<organism evidence="1 2">
    <name type="scientific">Fusarium albosuccineum</name>
    <dbReference type="NCBI Taxonomy" id="1237068"/>
    <lineage>
        <taxon>Eukaryota</taxon>
        <taxon>Fungi</taxon>
        <taxon>Dikarya</taxon>
        <taxon>Ascomycota</taxon>
        <taxon>Pezizomycotina</taxon>
        <taxon>Sordariomycetes</taxon>
        <taxon>Hypocreomycetidae</taxon>
        <taxon>Hypocreales</taxon>
        <taxon>Nectriaceae</taxon>
        <taxon>Fusarium</taxon>
        <taxon>Fusarium decemcellulare species complex</taxon>
    </lineage>
</organism>
<protein>
    <submittedName>
        <fullName evidence="1">Uncharacterized protein</fullName>
    </submittedName>
</protein>
<keyword evidence="2" id="KW-1185">Reference proteome</keyword>
<proteinExistence type="predicted"/>
<name>A0A8H4LN43_9HYPO</name>
<gene>
    <name evidence="1" type="ORF">FALBO_635</name>
</gene>
<reference evidence="1 2" key="1">
    <citation type="submission" date="2020-01" db="EMBL/GenBank/DDBJ databases">
        <title>Identification and distribution of gene clusters putatively required for synthesis of sphingolipid metabolism inhibitors in phylogenetically diverse species of the filamentous fungus Fusarium.</title>
        <authorList>
            <person name="Kim H.-S."/>
            <person name="Busman M."/>
            <person name="Brown D.W."/>
            <person name="Divon H."/>
            <person name="Uhlig S."/>
            <person name="Proctor R.H."/>
        </authorList>
    </citation>
    <scope>NUCLEOTIDE SEQUENCE [LARGE SCALE GENOMIC DNA]</scope>
    <source>
        <strain evidence="1 2">NRRL 20459</strain>
    </source>
</reference>